<feature type="compositionally biased region" description="Low complexity" evidence="1">
    <location>
        <begin position="72"/>
        <end position="87"/>
    </location>
</feature>
<dbReference type="OrthoDB" id="5422061at2759"/>
<feature type="compositionally biased region" description="Polar residues" evidence="1">
    <location>
        <begin position="1"/>
        <end position="36"/>
    </location>
</feature>
<feature type="compositionally biased region" description="Polar residues" evidence="1">
    <location>
        <begin position="54"/>
        <end position="65"/>
    </location>
</feature>
<feature type="region of interest" description="Disordered" evidence="1">
    <location>
        <begin position="1"/>
        <end position="65"/>
    </location>
</feature>
<accession>A0A8H5T965</accession>
<comment type="caution">
    <text evidence="2">The sequence shown here is derived from an EMBL/GenBank/DDBJ whole genome shotgun (WGS) entry which is preliminary data.</text>
</comment>
<organism evidence="2 3">
    <name type="scientific">Fusarium heterosporum</name>
    <dbReference type="NCBI Taxonomy" id="42747"/>
    <lineage>
        <taxon>Eukaryota</taxon>
        <taxon>Fungi</taxon>
        <taxon>Dikarya</taxon>
        <taxon>Ascomycota</taxon>
        <taxon>Pezizomycotina</taxon>
        <taxon>Sordariomycetes</taxon>
        <taxon>Hypocreomycetidae</taxon>
        <taxon>Hypocreales</taxon>
        <taxon>Nectriaceae</taxon>
        <taxon>Fusarium</taxon>
        <taxon>Fusarium heterosporum species complex</taxon>
    </lineage>
</organism>
<feature type="compositionally biased region" description="Polar residues" evidence="1">
    <location>
        <begin position="292"/>
        <end position="306"/>
    </location>
</feature>
<keyword evidence="3" id="KW-1185">Reference proteome</keyword>
<evidence type="ECO:0000313" key="3">
    <source>
        <dbReference type="Proteomes" id="UP000567885"/>
    </source>
</evidence>
<feature type="region of interest" description="Disordered" evidence="1">
    <location>
        <begin position="71"/>
        <end position="90"/>
    </location>
</feature>
<sequence>MTGVSNSLAASSVAESCEETQSTEAGLSEAAQSSQYAKPLPVAKSPHVIYPPQEAQSAQPDQLSQTTQRLLAAKPQPQPQHQSKSQAIQHRMTYPPQAQDVQHPHMGHPPQAAQYTHPHMVQSPHHIVQVQMTQAQYMAYSHLMASASQFHAPQAPYNYMPQNAHPYMVQAPYIAHPPQIAHHAPQAVQTPQEVHGPQIAHAPRPAHTSQAVFVPQPVQTTPQNPLFTPQGTPAAIPQQSPLFTPLATPRFSPTLAPTPGPQSGASTPGPQPAASTPDPEIAASSPDPEYIASSTVLEPATQTTTMWDMAPPAKKRRGPKPKPLAERKLLRTTPILRKENTYSKRKREEVIMWMINTRVDRRGEMVPPSTTDAENHFQIPRSTIAGWKKSMLGLGPIPKYKLK</sequence>
<protein>
    <submittedName>
        <fullName evidence="2">Uncharacterized protein</fullName>
    </submittedName>
</protein>
<feature type="region of interest" description="Disordered" evidence="1">
    <location>
        <begin position="184"/>
        <end position="322"/>
    </location>
</feature>
<evidence type="ECO:0000313" key="2">
    <source>
        <dbReference type="EMBL" id="KAF5665346.1"/>
    </source>
</evidence>
<feature type="compositionally biased region" description="Low complexity" evidence="1">
    <location>
        <begin position="214"/>
        <end position="223"/>
    </location>
</feature>
<name>A0A8H5T965_FUSHE</name>
<dbReference type="Proteomes" id="UP000567885">
    <property type="component" value="Unassembled WGS sequence"/>
</dbReference>
<evidence type="ECO:0000256" key="1">
    <source>
        <dbReference type="SAM" id="MobiDB-lite"/>
    </source>
</evidence>
<feature type="compositionally biased region" description="Polar residues" evidence="1">
    <location>
        <begin position="224"/>
        <end position="242"/>
    </location>
</feature>
<gene>
    <name evidence="2" type="ORF">FHETE_6706</name>
</gene>
<dbReference type="EMBL" id="JAAGWQ010000124">
    <property type="protein sequence ID" value="KAF5665346.1"/>
    <property type="molecule type" value="Genomic_DNA"/>
</dbReference>
<reference evidence="2 3" key="1">
    <citation type="submission" date="2020-05" db="EMBL/GenBank/DDBJ databases">
        <title>Identification and distribution of gene clusters putatively required for synthesis of sphingolipid metabolism inhibitors in phylogenetically diverse species of the filamentous fungus Fusarium.</title>
        <authorList>
            <person name="Kim H.-S."/>
            <person name="Busman M."/>
            <person name="Brown D.W."/>
            <person name="Divon H."/>
            <person name="Uhlig S."/>
            <person name="Proctor R.H."/>
        </authorList>
    </citation>
    <scope>NUCLEOTIDE SEQUENCE [LARGE SCALE GENOMIC DNA]</scope>
    <source>
        <strain evidence="2 3">NRRL 20693</strain>
    </source>
</reference>
<proteinExistence type="predicted"/>
<dbReference type="AlphaFoldDB" id="A0A8H5T965"/>